<feature type="compositionally biased region" description="Polar residues" evidence="4">
    <location>
        <begin position="671"/>
        <end position="688"/>
    </location>
</feature>
<feature type="compositionally biased region" description="Basic residues" evidence="4">
    <location>
        <begin position="724"/>
        <end position="733"/>
    </location>
</feature>
<feature type="compositionally biased region" description="Polar residues" evidence="4">
    <location>
        <begin position="989"/>
        <end position="1006"/>
    </location>
</feature>
<feature type="compositionally biased region" description="Acidic residues" evidence="4">
    <location>
        <begin position="1"/>
        <end position="10"/>
    </location>
</feature>
<feature type="repeat" description="ANK" evidence="3">
    <location>
        <begin position="385"/>
        <end position="417"/>
    </location>
</feature>
<evidence type="ECO:0000256" key="4">
    <source>
        <dbReference type="SAM" id="MobiDB-lite"/>
    </source>
</evidence>
<dbReference type="Pfam" id="PF12796">
    <property type="entry name" value="Ank_2"/>
    <property type="match status" value="2"/>
</dbReference>
<keyword evidence="2 3" id="KW-0040">ANK repeat</keyword>
<dbReference type="PRINTS" id="PR01415">
    <property type="entry name" value="ANKYRIN"/>
</dbReference>
<feature type="compositionally biased region" description="Basic and acidic residues" evidence="4">
    <location>
        <begin position="848"/>
        <end position="869"/>
    </location>
</feature>
<dbReference type="PROSITE" id="PS50297">
    <property type="entry name" value="ANK_REP_REGION"/>
    <property type="match status" value="4"/>
</dbReference>
<feature type="compositionally biased region" description="Low complexity" evidence="4">
    <location>
        <begin position="95"/>
        <end position="112"/>
    </location>
</feature>
<dbReference type="PANTHER" id="PTHR24173:SF74">
    <property type="entry name" value="ANKYRIN REPEAT DOMAIN-CONTAINING PROTEIN 16"/>
    <property type="match status" value="1"/>
</dbReference>
<protein>
    <submittedName>
        <fullName evidence="5">Uncharacterized protein</fullName>
    </submittedName>
</protein>
<dbReference type="InterPro" id="IPR036770">
    <property type="entry name" value="Ankyrin_rpt-contain_sf"/>
</dbReference>
<feature type="repeat" description="ANK" evidence="3">
    <location>
        <begin position="244"/>
        <end position="276"/>
    </location>
</feature>
<feature type="compositionally biased region" description="Basic and acidic residues" evidence="4">
    <location>
        <begin position="567"/>
        <end position="579"/>
    </location>
</feature>
<organism evidence="5 6">
    <name type="scientific">Smittium megazygosporum</name>
    <dbReference type="NCBI Taxonomy" id="133381"/>
    <lineage>
        <taxon>Eukaryota</taxon>
        <taxon>Fungi</taxon>
        <taxon>Fungi incertae sedis</taxon>
        <taxon>Zoopagomycota</taxon>
        <taxon>Kickxellomycotina</taxon>
        <taxon>Harpellomycetes</taxon>
        <taxon>Harpellales</taxon>
        <taxon>Legeriomycetaceae</taxon>
        <taxon>Smittium</taxon>
    </lineage>
</organism>
<feature type="compositionally biased region" description="Polar residues" evidence="4">
    <location>
        <begin position="544"/>
        <end position="565"/>
    </location>
</feature>
<dbReference type="PANTHER" id="PTHR24173">
    <property type="entry name" value="ANKYRIN REPEAT CONTAINING"/>
    <property type="match status" value="1"/>
</dbReference>
<feature type="compositionally biased region" description="Polar residues" evidence="4">
    <location>
        <begin position="747"/>
        <end position="768"/>
    </location>
</feature>
<evidence type="ECO:0000256" key="2">
    <source>
        <dbReference type="ARBA" id="ARBA00023043"/>
    </source>
</evidence>
<comment type="caution">
    <text evidence="5">The sequence shown here is derived from an EMBL/GenBank/DDBJ whole genome shotgun (WGS) entry which is preliminary data.</text>
</comment>
<feature type="compositionally biased region" description="Basic and acidic residues" evidence="4">
    <location>
        <begin position="587"/>
        <end position="620"/>
    </location>
</feature>
<feature type="region of interest" description="Disordered" evidence="4">
    <location>
        <begin position="511"/>
        <end position="530"/>
    </location>
</feature>
<dbReference type="EMBL" id="MBFS01000814">
    <property type="protein sequence ID" value="PVV01774.1"/>
    <property type="molecule type" value="Genomic_DNA"/>
</dbReference>
<feature type="repeat" description="ANK" evidence="3">
    <location>
        <begin position="451"/>
        <end position="483"/>
    </location>
</feature>
<feature type="compositionally biased region" description="Basic and acidic residues" evidence="4">
    <location>
        <begin position="966"/>
        <end position="976"/>
    </location>
</feature>
<gene>
    <name evidence="5" type="ORF">BB560_003798</name>
</gene>
<feature type="region of interest" description="Disordered" evidence="4">
    <location>
        <begin position="544"/>
        <end position="768"/>
    </location>
</feature>
<feature type="compositionally biased region" description="Polar residues" evidence="4">
    <location>
        <begin position="520"/>
        <end position="530"/>
    </location>
</feature>
<evidence type="ECO:0000313" key="5">
    <source>
        <dbReference type="EMBL" id="PVV01774.1"/>
    </source>
</evidence>
<feature type="region of interest" description="Disordered" evidence="4">
    <location>
        <begin position="965"/>
        <end position="1030"/>
    </location>
</feature>
<dbReference type="Proteomes" id="UP000245609">
    <property type="component" value="Unassembled WGS sequence"/>
</dbReference>
<feature type="repeat" description="ANK" evidence="3">
    <location>
        <begin position="418"/>
        <end position="450"/>
    </location>
</feature>
<feature type="region of interest" description="Disordered" evidence="4">
    <location>
        <begin position="845"/>
        <end position="935"/>
    </location>
</feature>
<feature type="compositionally biased region" description="Basic and acidic residues" evidence="4">
    <location>
        <begin position="12"/>
        <end position="29"/>
    </location>
</feature>
<evidence type="ECO:0000313" key="6">
    <source>
        <dbReference type="Proteomes" id="UP000245609"/>
    </source>
</evidence>
<dbReference type="OrthoDB" id="194358at2759"/>
<proteinExistence type="predicted"/>
<dbReference type="SMART" id="SM00248">
    <property type="entry name" value="ANK"/>
    <property type="match status" value="6"/>
</dbReference>
<evidence type="ECO:0000256" key="1">
    <source>
        <dbReference type="ARBA" id="ARBA00022737"/>
    </source>
</evidence>
<feature type="compositionally biased region" description="Polar residues" evidence="4">
    <location>
        <begin position="30"/>
        <end position="48"/>
    </location>
</feature>
<feature type="compositionally biased region" description="Basic residues" evidence="4">
    <location>
        <begin position="142"/>
        <end position="156"/>
    </location>
</feature>
<dbReference type="PROSITE" id="PS50088">
    <property type="entry name" value="ANK_REPEAT"/>
    <property type="match status" value="5"/>
</dbReference>
<keyword evidence="6" id="KW-1185">Reference proteome</keyword>
<feature type="compositionally biased region" description="Basic and acidic residues" evidence="4">
    <location>
        <begin position="689"/>
        <end position="712"/>
    </location>
</feature>
<feature type="region of interest" description="Disordered" evidence="4">
    <location>
        <begin position="810"/>
        <end position="833"/>
    </location>
</feature>
<sequence length="1350" mass="150531">MSGDETDTDIVDWPRNDLGQDPKSPKFRQETSPISVLSPVSHTNQKNQGSSHSVSNSNVSSPSKGSPSKYNRSQSLDNVSQRKKQFSPKLHDCFSGSSLSSLSTSTPDELMDLSGSDLSDLSYWSNLSDSSALELDLSPKRNSSKGKSKRKKKLSKHIPSETKSLDSRPMNTILNLDLKNSPSKLSKYETQDEYSSFTPISKAETNSSMVTESGKSYEDIVKFRKKPGRRRKVDLIHPNRKDDQGRPQLLYFASRGDLESCKKLVKYGASINSKDKRGWTIFHEGSRQGNIELLSFIFSVSDATNKITKYIDINVQNISGNTPLHEAVLYKNSNSVSFLIEHGARVDIKNFSGNAPEDINKSKTIGALLDQAKRALRSAFMTNKAGQTRLHRACRQGNLEKVIKQLNSGADVNAADNAGWTPLHEASLAGYIDITRELLRRNAKVNTKGLDGDTPLHDACANGHTKVVQSLLEAGADYEMENQNAITPIQMAKDENTVKVIKNWKKANEANNESDDLNSKSRSSQTSDLLFSENSVHSLASRLQPSFAPSDNNKTSQSPTESPNSIKPDDEQSKLDSHNDSGILDKQIIDVSRKTETEKDDQHNQKEKDKIPHEETEDKRKGPRKSTFLSNETKPKPSKMLGKALSKLNIGFHSNKSSTEKNIKIPKKQKVFSNKLTPNPYSALPSETSSREERKLKSIISRLEKMEHEQSLRKRQASSEKGYNKSHKLKSPKLAKDGEKSDRVTSKHTYISKENVSTVSKTANVSGISTESSIKLRHETVESVIPKRRRGRPPKIRNIINTISNKEQLVKQDIDTSSVSSSVSENKSKSSVSVNDTIGVSAILKSSRLSDDVSDQRISCQKEENKSNGKSETVLESALIAESKSAHSGEEKSVFDKNTIKSADNLDANSGFPLGSAKEQEAQGDSGGRVQLDANTIVSNHKDQTENNDKSSFSKVQLCDDLSSLLDKRESPESEVTKAPFANKENSEHQNSSEISDNNSNRSPRASSTKSEKDIESSSSRSYQKTQARVPSRKGSNFLFVFKNEVKGNTKFVTTDIQVLLALSMLQESERTRSRFRSISSIKQELSKFQKKNKRNIESILTSKQKIKLHSVLFLKFKEHAAYRGFLEKNKFKDLFSSSSEFSKLRICFMNFENVKRIIKEAFPKAFSKLTIRILPNYVLYKGTKKVLSTSPPPENGNTDPEKTTETKTSFTIVPADVNKDVSSHTNKHLGLKTAKSYPVYDPEKFSFQDVTHAGGLLYDQSPDLRAEPTLSKSGSYILSNDPSYIQASNTGFNLYYDLIQNEDIRTTENNESPYNCFKIPDSISSLPRKYAAQIAWASTPLSLRKRFMK</sequence>
<feature type="compositionally biased region" description="Low complexity" evidence="4">
    <location>
        <begin position="49"/>
        <end position="69"/>
    </location>
</feature>
<reference evidence="5 6" key="1">
    <citation type="journal article" date="2018" name="MBio">
        <title>Comparative Genomics Reveals the Core Gene Toolbox for the Fungus-Insect Symbiosis.</title>
        <authorList>
            <person name="Wang Y."/>
            <person name="Stata M."/>
            <person name="Wang W."/>
            <person name="Stajich J.E."/>
            <person name="White M.M."/>
            <person name="Moncalvo J.M."/>
        </authorList>
    </citation>
    <scope>NUCLEOTIDE SEQUENCE [LARGE SCALE GENOMIC DNA]</scope>
    <source>
        <strain evidence="5 6">SC-DP-2</strain>
    </source>
</reference>
<feature type="compositionally biased region" description="Basic and acidic residues" evidence="4">
    <location>
        <begin position="734"/>
        <end position="745"/>
    </location>
</feature>
<feature type="compositionally biased region" description="Low complexity" evidence="4">
    <location>
        <begin position="817"/>
        <end position="833"/>
    </location>
</feature>
<dbReference type="InterPro" id="IPR002110">
    <property type="entry name" value="Ankyrin_rpt"/>
</dbReference>
<dbReference type="SUPFAM" id="SSF48403">
    <property type="entry name" value="Ankyrin repeat"/>
    <property type="match status" value="1"/>
</dbReference>
<name>A0A2T9ZB17_9FUNG</name>
<feature type="region of interest" description="Disordered" evidence="4">
    <location>
        <begin position="1"/>
        <end position="112"/>
    </location>
</feature>
<feature type="region of interest" description="Disordered" evidence="4">
    <location>
        <begin position="137"/>
        <end position="171"/>
    </location>
</feature>
<accession>A0A2T9ZB17</accession>
<feature type="repeat" description="ANK" evidence="3">
    <location>
        <begin position="319"/>
        <end position="351"/>
    </location>
</feature>
<feature type="region of interest" description="Disordered" evidence="4">
    <location>
        <begin position="1188"/>
        <end position="1207"/>
    </location>
</feature>
<feature type="compositionally biased region" description="Polar residues" evidence="4">
    <location>
        <begin position="70"/>
        <end position="79"/>
    </location>
</feature>
<keyword evidence="1" id="KW-0677">Repeat</keyword>
<evidence type="ECO:0000256" key="3">
    <source>
        <dbReference type="PROSITE-ProRule" id="PRU00023"/>
    </source>
</evidence>
<feature type="compositionally biased region" description="Basic and acidic residues" evidence="4">
    <location>
        <begin position="884"/>
        <end position="899"/>
    </location>
</feature>
<dbReference type="Gene3D" id="1.25.40.20">
    <property type="entry name" value="Ankyrin repeat-containing domain"/>
    <property type="match status" value="2"/>
</dbReference>